<dbReference type="Gene3D" id="1.20.1250.20">
    <property type="entry name" value="MFS general substrate transporter like domains"/>
    <property type="match status" value="2"/>
</dbReference>
<feature type="domain" description="Major facilitator superfamily (MFS) profile" evidence="5">
    <location>
        <begin position="8"/>
        <end position="406"/>
    </location>
</feature>
<feature type="transmembrane region" description="Helical" evidence="4">
    <location>
        <begin position="214"/>
        <end position="237"/>
    </location>
</feature>
<dbReference type="SUPFAM" id="SSF103473">
    <property type="entry name" value="MFS general substrate transporter"/>
    <property type="match status" value="1"/>
</dbReference>
<dbReference type="Pfam" id="PF07690">
    <property type="entry name" value="MFS_1"/>
    <property type="match status" value="1"/>
</dbReference>
<reference evidence="6" key="1">
    <citation type="submission" date="2020-07" db="EMBL/GenBank/DDBJ databases">
        <title>Genome sequences of bacteria associated with the marine, planktonic diatom Thalassiosira profunda strain ECT2AJA-044.</title>
        <authorList>
            <person name="Gargas C.B."/>
            <person name="Roberts W.R."/>
            <person name="Alverson A.J."/>
        </authorList>
    </citation>
    <scope>NUCLEOTIDE SEQUENCE</scope>
    <source>
        <strain evidence="6">ECT2AJA-044</strain>
    </source>
</reference>
<name>A0A975EM21_9RHOB</name>
<feature type="transmembrane region" description="Helical" evidence="4">
    <location>
        <begin position="77"/>
        <end position="97"/>
    </location>
</feature>
<feature type="transmembrane region" description="Helical" evidence="4">
    <location>
        <begin position="161"/>
        <end position="182"/>
    </location>
</feature>
<feature type="transmembrane region" description="Helical" evidence="4">
    <location>
        <begin position="47"/>
        <end position="65"/>
    </location>
</feature>
<dbReference type="InterPro" id="IPR050327">
    <property type="entry name" value="Proton-linked_MCT"/>
</dbReference>
<sequence>MQTRTPLFTPVLIAGCLIILVSFAIRASFGVFQIPIAAEFNWPRAEFSLAIAIQNLAWGIGQPIFGAIAEKIGDRKAIIMGAILYAIGLVLSSMAVSPTAHQLYEVLIGFGIAGTGFGVILAVVGRASSDENRSMSLAIATAAGSAGQVFGAPVAEWMLGFMSWQNTFLVFAAAVLAVLALLPMMRAPSVSKAQIEESMGEILMKALKDPSYTLIFLGFFSCGYQLAFITAHFPAFVTEVCGAIDPTGMLSSLGINSTSRLGAVAISLIGAANIAGTLYAGYLGNRYSKKYLLAAIYTGRTLVAAAFIMTPMTPATVIAFSIAMGSLWLATVPLTSGLIAHIYGLRYMGTLYGIVFFSHQLGSFMGVWLGGRLYDIYGSYTAVWWIGVGVGAFSALVHLPINERRKAQAA</sequence>
<keyword evidence="3 4" id="KW-0472">Membrane</keyword>
<proteinExistence type="predicted"/>
<evidence type="ECO:0000256" key="4">
    <source>
        <dbReference type="SAM" id="Phobius"/>
    </source>
</evidence>
<dbReference type="RefSeq" id="WP_209355222.1">
    <property type="nucleotide sequence ID" value="NZ_CP060010.1"/>
</dbReference>
<feature type="transmembrane region" description="Helical" evidence="4">
    <location>
        <begin position="7"/>
        <end position="27"/>
    </location>
</feature>
<dbReference type="PROSITE" id="PS51257">
    <property type="entry name" value="PROKAR_LIPOPROTEIN"/>
    <property type="match status" value="1"/>
</dbReference>
<keyword evidence="1 4" id="KW-0812">Transmembrane</keyword>
<feature type="transmembrane region" description="Helical" evidence="4">
    <location>
        <begin position="103"/>
        <end position="124"/>
    </location>
</feature>
<organism evidence="6 7">
    <name type="scientific">Cognatishimia activa</name>
    <dbReference type="NCBI Taxonomy" id="1715691"/>
    <lineage>
        <taxon>Bacteria</taxon>
        <taxon>Pseudomonadati</taxon>
        <taxon>Pseudomonadota</taxon>
        <taxon>Alphaproteobacteria</taxon>
        <taxon>Rhodobacterales</taxon>
        <taxon>Paracoccaceae</taxon>
        <taxon>Cognatishimia</taxon>
    </lineage>
</organism>
<dbReference type="InterPro" id="IPR036259">
    <property type="entry name" value="MFS_trans_sf"/>
</dbReference>
<dbReference type="PANTHER" id="PTHR11360:SF284">
    <property type="entry name" value="EG:103B4.3 PROTEIN-RELATED"/>
    <property type="match status" value="1"/>
</dbReference>
<dbReference type="PROSITE" id="PS50850">
    <property type="entry name" value="MFS"/>
    <property type="match status" value="1"/>
</dbReference>
<feature type="transmembrane region" description="Helical" evidence="4">
    <location>
        <begin position="136"/>
        <end position="155"/>
    </location>
</feature>
<evidence type="ECO:0000313" key="7">
    <source>
        <dbReference type="Proteomes" id="UP000665026"/>
    </source>
</evidence>
<evidence type="ECO:0000256" key="2">
    <source>
        <dbReference type="ARBA" id="ARBA00022989"/>
    </source>
</evidence>
<protein>
    <submittedName>
        <fullName evidence="6">MFS transporter</fullName>
    </submittedName>
</protein>
<feature type="transmembrane region" description="Helical" evidence="4">
    <location>
        <begin position="351"/>
        <end position="370"/>
    </location>
</feature>
<dbReference type="EMBL" id="CP060010">
    <property type="protein sequence ID" value="QTN34529.1"/>
    <property type="molecule type" value="Genomic_DNA"/>
</dbReference>
<feature type="transmembrane region" description="Helical" evidence="4">
    <location>
        <begin position="257"/>
        <end position="279"/>
    </location>
</feature>
<dbReference type="InterPro" id="IPR020846">
    <property type="entry name" value="MFS_dom"/>
</dbReference>
<feature type="transmembrane region" description="Helical" evidence="4">
    <location>
        <begin position="382"/>
        <end position="401"/>
    </location>
</feature>
<dbReference type="Proteomes" id="UP000665026">
    <property type="component" value="Chromosome"/>
</dbReference>
<dbReference type="GO" id="GO:0022857">
    <property type="term" value="F:transmembrane transporter activity"/>
    <property type="evidence" value="ECO:0007669"/>
    <property type="project" value="InterPro"/>
</dbReference>
<evidence type="ECO:0000256" key="3">
    <source>
        <dbReference type="ARBA" id="ARBA00023136"/>
    </source>
</evidence>
<dbReference type="InterPro" id="IPR011701">
    <property type="entry name" value="MFS"/>
</dbReference>
<accession>A0A975EM21</accession>
<feature type="transmembrane region" description="Helical" evidence="4">
    <location>
        <begin position="291"/>
        <end position="309"/>
    </location>
</feature>
<evidence type="ECO:0000313" key="6">
    <source>
        <dbReference type="EMBL" id="QTN34529.1"/>
    </source>
</evidence>
<feature type="transmembrane region" description="Helical" evidence="4">
    <location>
        <begin position="315"/>
        <end position="339"/>
    </location>
</feature>
<evidence type="ECO:0000256" key="1">
    <source>
        <dbReference type="ARBA" id="ARBA00022692"/>
    </source>
</evidence>
<dbReference type="AlphaFoldDB" id="A0A975EM21"/>
<keyword evidence="2 4" id="KW-1133">Transmembrane helix</keyword>
<gene>
    <name evidence="6" type="ORF">HZ995_08350</name>
</gene>
<dbReference type="CDD" id="cd17355">
    <property type="entry name" value="MFS_YcxA_like"/>
    <property type="match status" value="1"/>
</dbReference>
<dbReference type="KEGG" id="cact:HZ995_08350"/>
<dbReference type="PANTHER" id="PTHR11360">
    <property type="entry name" value="MONOCARBOXYLATE TRANSPORTER"/>
    <property type="match status" value="1"/>
</dbReference>
<evidence type="ECO:0000259" key="5">
    <source>
        <dbReference type="PROSITE" id="PS50850"/>
    </source>
</evidence>